<dbReference type="GO" id="GO:0000422">
    <property type="term" value="P:autophagy of mitochondrion"/>
    <property type="evidence" value="ECO:0007669"/>
    <property type="project" value="TreeGrafter"/>
</dbReference>
<dbReference type="SUPFAM" id="SSF48452">
    <property type="entry name" value="TPR-like"/>
    <property type="match status" value="1"/>
</dbReference>
<evidence type="ECO:0000256" key="8">
    <source>
        <dbReference type="ARBA" id="ARBA00023136"/>
    </source>
</evidence>
<feature type="transmembrane region" description="Helical" evidence="10">
    <location>
        <begin position="122"/>
        <end position="146"/>
    </location>
</feature>
<gene>
    <name evidence="11" type="ORF">KUCA_T00004048001</name>
</gene>
<evidence type="ECO:0000256" key="3">
    <source>
        <dbReference type="ARBA" id="ARBA00014314"/>
    </source>
</evidence>
<reference evidence="11" key="1">
    <citation type="submission" date="2013-12" db="EMBL/GenBank/DDBJ databases">
        <authorList>
            <person name="Genoscope - CEA"/>
        </authorList>
    </citation>
    <scope>NUCLEOTIDE SEQUENCE</scope>
    <source>
        <strain evidence="11">CBS 1993</strain>
    </source>
</reference>
<evidence type="ECO:0000256" key="4">
    <source>
        <dbReference type="ARBA" id="ARBA00022692"/>
    </source>
</evidence>
<evidence type="ECO:0000256" key="10">
    <source>
        <dbReference type="SAM" id="Phobius"/>
    </source>
</evidence>
<dbReference type="GO" id="GO:0000266">
    <property type="term" value="P:mitochondrial fission"/>
    <property type="evidence" value="ECO:0007669"/>
    <property type="project" value="UniProtKB-UniRule"/>
</dbReference>
<proteinExistence type="inferred from homology"/>
<comment type="domain">
    <text evidence="9">The C-terminus is required for mitochondrial localization, while the N-terminus is necessary for mitochondrial fission.</text>
</comment>
<keyword evidence="7 9" id="KW-0496">Mitochondrion</keyword>
<keyword evidence="8 9" id="KW-0472">Membrane</keyword>
<dbReference type="InterPro" id="IPR028058">
    <property type="entry name" value="Fis1_TPR_N"/>
</dbReference>
<dbReference type="RefSeq" id="XP_022460059.1">
    <property type="nucleotide sequence ID" value="XM_022600744.1"/>
</dbReference>
<dbReference type="HOGENOM" id="CLU_104368_2_0_1"/>
<accession>W6MS84</accession>
<dbReference type="Proteomes" id="UP000019384">
    <property type="component" value="Unassembled WGS sequence"/>
</dbReference>
<evidence type="ECO:0000313" key="11">
    <source>
        <dbReference type="EMBL" id="CDK28067.1"/>
    </source>
</evidence>
<comment type="function">
    <text evidence="9">Has a role in mitochondrial fission.</text>
</comment>
<evidence type="ECO:0000256" key="2">
    <source>
        <dbReference type="ARBA" id="ARBA00008937"/>
    </source>
</evidence>
<keyword evidence="6 10" id="KW-1133">Transmembrane helix</keyword>
<dbReference type="InterPro" id="IPR011990">
    <property type="entry name" value="TPR-like_helical_dom_sf"/>
</dbReference>
<keyword evidence="12" id="KW-1185">Reference proteome</keyword>
<evidence type="ECO:0000313" key="12">
    <source>
        <dbReference type="Proteomes" id="UP000019384"/>
    </source>
</evidence>
<dbReference type="STRING" id="1382522.W6MS84"/>
<name>W6MS84_9ASCO</name>
<evidence type="ECO:0000256" key="1">
    <source>
        <dbReference type="ARBA" id="ARBA00004572"/>
    </source>
</evidence>
<protein>
    <recommendedName>
        <fullName evidence="3 9">Mitochondrial fission 1 protein</fullName>
    </recommendedName>
</protein>
<dbReference type="EMBL" id="HG793129">
    <property type="protein sequence ID" value="CDK28067.1"/>
    <property type="molecule type" value="Genomic_DNA"/>
</dbReference>
<dbReference type="GO" id="GO:0005778">
    <property type="term" value="C:peroxisomal membrane"/>
    <property type="evidence" value="ECO:0007669"/>
    <property type="project" value="TreeGrafter"/>
</dbReference>
<dbReference type="PANTHER" id="PTHR13247">
    <property type="entry name" value="TETRATRICOPEPTIDE REPEAT PROTEIN 11 TPR REPEAT PROTEIN 11"/>
    <property type="match status" value="1"/>
</dbReference>
<evidence type="ECO:0000256" key="9">
    <source>
        <dbReference type="PIRNR" id="PIRNR008835"/>
    </source>
</evidence>
<comment type="similarity">
    <text evidence="2 9">Belongs to the FIS1 family.</text>
</comment>
<dbReference type="InterPro" id="IPR028061">
    <property type="entry name" value="Fis1_TPR_C"/>
</dbReference>
<dbReference type="Pfam" id="PF14852">
    <property type="entry name" value="Fis1_TPR_N"/>
    <property type="match status" value="1"/>
</dbReference>
<dbReference type="Pfam" id="PF14853">
    <property type="entry name" value="Fis1_TPR_C"/>
    <property type="match status" value="1"/>
</dbReference>
<dbReference type="GO" id="GO:0005741">
    <property type="term" value="C:mitochondrial outer membrane"/>
    <property type="evidence" value="ECO:0007669"/>
    <property type="project" value="UniProtKB-SubCell"/>
</dbReference>
<dbReference type="InterPro" id="IPR016543">
    <property type="entry name" value="Fis1"/>
</dbReference>
<keyword evidence="5 9" id="KW-1000">Mitochondrion outer membrane</keyword>
<dbReference type="PIRSF" id="PIRSF008835">
    <property type="entry name" value="TPR_repeat_11_Fis1"/>
    <property type="match status" value="1"/>
</dbReference>
<dbReference type="GO" id="GO:0016559">
    <property type="term" value="P:peroxisome fission"/>
    <property type="evidence" value="ECO:0007669"/>
    <property type="project" value="EnsemblFungi"/>
</dbReference>
<evidence type="ECO:0000256" key="6">
    <source>
        <dbReference type="ARBA" id="ARBA00022989"/>
    </source>
</evidence>
<dbReference type="AlphaFoldDB" id="W6MS84"/>
<evidence type="ECO:0000256" key="7">
    <source>
        <dbReference type="ARBA" id="ARBA00023128"/>
    </source>
</evidence>
<dbReference type="GeneID" id="34521447"/>
<reference evidence="11" key="2">
    <citation type="submission" date="2014-02" db="EMBL/GenBank/DDBJ databases">
        <title>Complete DNA sequence of /Kuraishia capsulata/ illustrates novel genomic features among budding yeasts (/Saccharomycotina/).</title>
        <authorList>
            <person name="Morales L."/>
            <person name="Noel B."/>
            <person name="Porcel B."/>
            <person name="Marcet-Houben M."/>
            <person name="Hullo M-F."/>
            <person name="Sacerdot C."/>
            <person name="Tekaia F."/>
            <person name="Leh-Louis V."/>
            <person name="Despons L."/>
            <person name="Khanna V."/>
            <person name="Aury J-M."/>
            <person name="Barbe V."/>
            <person name="Couloux A."/>
            <person name="Labadie K."/>
            <person name="Pelletier E."/>
            <person name="Souciet J-L."/>
            <person name="Boekhout T."/>
            <person name="Gabaldon T."/>
            <person name="Wincker P."/>
            <person name="Dujon B."/>
        </authorList>
    </citation>
    <scope>NUCLEOTIDE SEQUENCE</scope>
    <source>
        <strain evidence="11">CBS 1993</strain>
    </source>
</reference>
<dbReference type="OrthoDB" id="421154at2759"/>
<dbReference type="Gene3D" id="1.25.40.10">
    <property type="entry name" value="Tetratricopeptide repeat domain"/>
    <property type="match status" value="1"/>
</dbReference>
<dbReference type="CDD" id="cd12212">
    <property type="entry name" value="Fis1"/>
    <property type="match status" value="1"/>
</dbReference>
<evidence type="ECO:0000256" key="5">
    <source>
        <dbReference type="ARBA" id="ARBA00022787"/>
    </source>
</evidence>
<dbReference type="GO" id="GO:0090141">
    <property type="term" value="P:positive regulation of mitochondrial fission"/>
    <property type="evidence" value="ECO:0007669"/>
    <property type="project" value="EnsemblFungi"/>
</dbReference>
<dbReference type="InterPro" id="IPR033745">
    <property type="entry name" value="Fis1_cytosol"/>
</dbReference>
<organism evidence="11 12">
    <name type="scientific">Kuraishia capsulata CBS 1993</name>
    <dbReference type="NCBI Taxonomy" id="1382522"/>
    <lineage>
        <taxon>Eukaryota</taxon>
        <taxon>Fungi</taxon>
        <taxon>Dikarya</taxon>
        <taxon>Ascomycota</taxon>
        <taxon>Saccharomycotina</taxon>
        <taxon>Pichiomycetes</taxon>
        <taxon>Pichiales</taxon>
        <taxon>Pichiaceae</taxon>
        <taxon>Kuraishia</taxon>
    </lineage>
</organism>
<keyword evidence="4 10" id="KW-0812">Transmembrane</keyword>
<sequence>MRIVTNITLSALSEQQLAVLEQQVKSEEPNPSIQSQFNYAWALIKSFDREDNKHGIDILTDIFKNVPKRRRECLYYLSLGCYKIDELQDSKRYIEALLSHEPDNLQAIRLKKAVEDKLSKDGLIGVAILGGAVAIGAAALTTILSLGRKKR</sequence>
<comment type="subcellular location">
    <subcellularLocation>
        <location evidence="1">Mitochondrion outer membrane</location>
        <topology evidence="1">Single-pass membrane protein</topology>
    </subcellularLocation>
</comment>
<dbReference type="PANTHER" id="PTHR13247:SF0">
    <property type="entry name" value="MITOCHONDRIAL FISSION 1 PROTEIN"/>
    <property type="match status" value="1"/>
</dbReference>